<name>A0A8B9P4I2_APTOW</name>
<dbReference type="AlphaFoldDB" id="A0A8B9P4I2"/>
<proteinExistence type="predicted"/>
<dbReference type="PANTHER" id="PTHR11412">
    <property type="entry name" value="MACROGLOBULIN / COMPLEMENT"/>
    <property type="match status" value="1"/>
</dbReference>
<dbReference type="Ensembl" id="ENSAOWT00000006980.1">
    <property type="protein sequence ID" value="ENSAOWP00000006161.1"/>
    <property type="gene ID" value="ENSAOWG00000004249.1"/>
</dbReference>
<reference evidence="1" key="2">
    <citation type="submission" date="2025-09" db="UniProtKB">
        <authorList>
            <consortium name="Ensembl"/>
        </authorList>
    </citation>
    <scope>IDENTIFICATION</scope>
</reference>
<reference evidence="1" key="1">
    <citation type="submission" date="2025-08" db="UniProtKB">
        <authorList>
            <consortium name="Ensembl"/>
        </authorList>
    </citation>
    <scope>IDENTIFICATION</scope>
</reference>
<organism evidence="1 2">
    <name type="scientific">Apteryx owenii</name>
    <name type="common">Little spotted kiwi</name>
    <dbReference type="NCBI Taxonomy" id="8824"/>
    <lineage>
        <taxon>Eukaryota</taxon>
        <taxon>Metazoa</taxon>
        <taxon>Chordata</taxon>
        <taxon>Craniata</taxon>
        <taxon>Vertebrata</taxon>
        <taxon>Euteleostomi</taxon>
        <taxon>Archelosauria</taxon>
        <taxon>Archosauria</taxon>
        <taxon>Dinosauria</taxon>
        <taxon>Saurischia</taxon>
        <taxon>Theropoda</taxon>
        <taxon>Coelurosauria</taxon>
        <taxon>Aves</taxon>
        <taxon>Palaeognathae</taxon>
        <taxon>Apterygiformes</taxon>
        <taxon>Apterygidae</taxon>
        <taxon>Apteryx</taxon>
    </lineage>
</organism>
<sequence length="189" mass="21232">MEVKLHGWGWDVGGWKGWRQFLFSQTPEPLASRLHNACYFLPERCLLCLFLLCSTADGSRSADHYVVVFPAVIHHSQEEKLCVHLRSLPETVHLAVTLEVEAQNHTLVEQNVEKPGTSECISFEVSVAVIADLAEDALSFRQKSSTILGTLSFSKVLVKPQKNVILVETDKAFYKPGETGKANRWHVEM</sequence>
<evidence type="ECO:0000313" key="2">
    <source>
        <dbReference type="Proteomes" id="UP000694424"/>
    </source>
</evidence>
<accession>A0A8B9P4I2</accession>
<dbReference type="InterPro" id="IPR050473">
    <property type="entry name" value="A2M/Complement_sys"/>
</dbReference>
<dbReference type="Gene3D" id="2.60.40.1930">
    <property type="match status" value="2"/>
</dbReference>
<evidence type="ECO:0000313" key="1">
    <source>
        <dbReference type="Ensembl" id="ENSAOWP00000006161.1"/>
    </source>
</evidence>
<keyword evidence="2" id="KW-1185">Reference proteome</keyword>
<dbReference type="PANTHER" id="PTHR11412:SF185">
    <property type="entry name" value="ALPHA-2-MACROGLOBULIN-LIKE PROTEIN 1"/>
    <property type="match status" value="1"/>
</dbReference>
<dbReference type="Proteomes" id="UP000694424">
    <property type="component" value="Unplaced"/>
</dbReference>
<protein>
    <submittedName>
        <fullName evidence="1">Uncharacterized protein</fullName>
    </submittedName>
</protein>